<accession>A0ACC1YQB7</accession>
<organism evidence="1 2">
    <name type="scientific">Melia azedarach</name>
    <name type="common">Chinaberry tree</name>
    <dbReference type="NCBI Taxonomy" id="155640"/>
    <lineage>
        <taxon>Eukaryota</taxon>
        <taxon>Viridiplantae</taxon>
        <taxon>Streptophyta</taxon>
        <taxon>Embryophyta</taxon>
        <taxon>Tracheophyta</taxon>
        <taxon>Spermatophyta</taxon>
        <taxon>Magnoliopsida</taxon>
        <taxon>eudicotyledons</taxon>
        <taxon>Gunneridae</taxon>
        <taxon>Pentapetalae</taxon>
        <taxon>rosids</taxon>
        <taxon>malvids</taxon>
        <taxon>Sapindales</taxon>
        <taxon>Meliaceae</taxon>
        <taxon>Melia</taxon>
    </lineage>
</organism>
<name>A0ACC1YQB7_MELAZ</name>
<evidence type="ECO:0000313" key="1">
    <source>
        <dbReference type="EMBL" id="KAJ4724800.1"/>
    </source>
</evidence>
<protein>
    <submittedName>
        <fullName evidence="1">Transcription factor TFIIIB component B'' like</fullName>
    </submittedName>
</protein>
<sequence length="199" mass="23130">MKDLILSAEYRERLGRKEAKTSATLLTNQTAENFFREGNYHNEENTFASEKENSHFKMSKQETELFYEAIPQFGTDLSMIQQLFLGRTRQQIKLKYKKEECEHPVRLTEALTNRAKDHSHFEKVIEQLQQVVARAAWGTNEDDSAEDVEELIPKPHDEAGEEKIEQDQDGEEGVAEVYRPLKTDGSSDEDMWSSCKYEF</sequence>
<gene>
    <name evidence="1" type="ORF">OWV82_003746</name>
</gene>
<comment type="caution">
    <text evidence="1">The sequence shown here is derived from an EMBL/GenBank/DDBJ whole genome shotgun (WGS) entry which is preliminary data.</text>
</comment>
<reference evidence="1 2" key="1">
    <citation type="journal article" date="2023" name="Science">
        <title>Complex scaffold remodeling in plant triterpene biosynthesis.</title>
        <authorList>
            <person name="De La Pena R."/>
            <person name="Hodgson H."/>
            <person name="Liu J.C."/>
            <person name="Stephenson M.J."/>
            <person name="Martin A.C."/>
            <person name="Owen C."/>
            <person name="Harkess A."/>
            <person name="Leebens-Mack J."/>
            <person name="Jimenez L.E."/>
            <person name="Osbourn A."/>
            <person name="Sattely E.S."/>
        </authorList>
    </citation>
    <scope>NUCLEOTIDE SEQUENCE [LARGE SCALE GENOMIC DNA]</scope>
    <source>
        <strain evidence="2">cv. JPN11</strain>
        <tissue evidence="1">Leaf</tissue>
    </source>
</reference>
<keyword evidence="2" id="KW-1185">Reference proteome</keyword>
<evidence type="ECO:0000313" key="2">
    <source>
        <dbReference type="Proteomes" id="UP001164539"/>
    </source>
</evidence>
<dbReference type="Proteomes" id="UP001164539">
    <property type="component" value="Chromosome 2"/>
</dbReference>
<proteinExistence type="predicted"/>
<dbReference type="EMBL" id="CM051395">
    <property type="protein sequence ID" value="KAJ4724800.1"/>
    <property type="molecule type" value="Genomic_DNA"/>
</dbReference>